<evidence type="ECO:0008006" key="5">
    <source>
        <dbReference type="Google" id="ProtNLM"/>
    </source>
</evidence>
<accession>A0A1F7HE62</accession>
<evidence type="ECO:0000256" key="2">
    <source>
        <dbReference type="SAM" id="Phobius"/>
    </source>
</evidence>
<dbReference type="InterPro" id="IPR005754">
    <property type="entry name" value="Sortase"/>
</dbReference>
<comment type="caution">
    <text evidence="3">The sequence shown here is derived from an EMBL/GenBank/DDBJ whole genome shotgun (WGS) entry which is preliminary data.</text>
</comment>
<evidence type="ECO:0000313" key="4">
    <source>
        <dbReference type="Proteomes" id="UP000177027"/>
    </source>
</evidence>
<dbReference type="CDD" id="cd05830">
    <property type="entry name" value="Sortase_E"/>
    <property type="match status" value="1"/>
</dbReference>
<dbReference type="GO" id="GO:0016787">
    <property type="term" value="F:hydrolase activity"/>
    <property type="evidence" value="ECO:0007669"/>
    <property type="project" value="UniProtKB-KW"/>
</dbReference>
<dbReference type="Proteomes" id="UP000177027">
    <property type="component" value="Unassembled WGS sequence"/>
</dbReference>
<keyword evidence="2" id="KW-1133">Transmembrane helix</keyword>
<reference evidence="3 4" key="1">
    <citation type="journal article" date="2016" name="Nat. Commun.">
        <title>Thousands of microbial genomes shed light on interconnected biogeochemical processes in an aquifer system.</title>
        <authorList>
            <person name="Anantharaman K."/>
            <person name="Brown C.T."/>
            <person name="Hug L.A."/>
            <person name="Sharon I."/>
            <person name="Castelle C.J."/>
            <person name="Probst A.J."/>
            <person name="Thomas B.C."/>
            <person name="Singh A."/>
            <person name="Wilkins M.J."/>
            <person name="Karaoz U."/>
            <person name="Brodie E.L."/>
            <person name="Williams K.H."/>
            <person name="Hubbard S.S."/>
            <person name="Banfield J.F."/>
        </authorList>
    </citation>
    <scope>NUCLEOTIDE SEQUENCE [LARGE SCALE GENOMIC DNA]</scope>
</reference>
<dbReference type="InterPro" id="IPR023365">
    <property type="entry name" value="Sortase_dom-sf"/>
</dbReference>
<dbReference type="EMBL" id="MFZS01000016">
    <property type="protein sequence ID" value="OGK29186.1"/>
    <property type="molecule type" value="Genomic_DNA"/>
</dbReference>
<protein>
    <recommendedName>
        <fullName evidence="5">Sortase</fullName>
    </recommendedName>
</protein>
<dbReference type="InterPro" id="IPR042003">
    <property type="entry name" value="Sortase_E"/>
</dbReference>
<dbReference type="NCBIfam" id="TIGR01076">
    <property type="entry name" value="sortase_fam"/>
    <property type="match status" value="1"/>
</dbReference>
<dbReference type="Gene3D" id="2.40.260.10">
    <property type="entry name" value="Sortase"/>
    <property type="match status" value="1"/>
</dbReference>
<evidence type="ECO:0000256" key="1">
    <source>
        <dbReference type="ARBA" id="ARBA00022801"/>
    </source>
</evidence>
<keyword evidence="1" id="KW-0378">Hydrolase</keyword>
<proteinExistence type="predicted"/>
<keyword evidence="2" id="KW-0812">Transmembrane</keyword>
<dbReference type="AlphaFoldDB" id="A0A1F7HE62"/>
<dbReference type="SUPFAM" id="SSF63817">
    <property type="entry name" value="Sortase"/>
    <property type="match status" value="1"/>
</dbReference>
<sequence>MLKGQVRRAEELLSLVSHPDFLRVLALRTIGNFLVIFSLYMLGWVFYKPALEEAKYTYNHLVGKKYVVVDESKDVTSFRLQNEKKAQGLLAQALQINDVEVLVPKDPQFSVIIPKLGANANVITNVNTADDKSYLDALKNGVAHAAGTKFPGENGHIYLFAHSTNTFTNVSRYNAVFYLLYKLEPGDEVNLYYKGIRYKYNVVGKEIIDPSRVDYLTRKTDKEFLTMQTCWPPGTIYQRLLVFAERAAN</sequence>
<dbReference type="Pfam" id="PF04203">
    <property type="entry name" value="Sortase"/>
    <property type="match status" value="1"/>
</dbReference>
<gene>
    <name evidence="3" type="ORF">A3D06_02260</name>
</gene>
<feature type="transmembrane region" description="Helical" evidence="2">
    <location>
        <begin position="21"/>
        <end position="47"/>
    </location>
</feature>
<evidence type="ECO:0000313" key="3">
    <source>
        <dbReference type="EMBL" id="OGK29186.1"/>
    </source>
</evidence>
<organism evidence="3 4">
    <name type="scientific">Candidatus Roizmanbacteria bacterium RIFCSPHIGHO2_02_FULL_40_9</name>
    <dbReference type="NCBI Taxonomy" id="1802042"/>
    <lineage>
        <taxon>Bacteria</taxon>
        <taxon>Candidatus Roizmaniibacteriota</taxon>
    </lineage>
</organism>
<keyword evidence="2" id="KW-0472">Membrane</keyword>
<name>A0A1F7HE62_9BACT</name>